<protein>
    <recommendedName>
        <fullName evidence="4">DUF3592 domain-containing protein</fullName>
    </recommendedName>
</protein>
<gene>
    <name evidence="2" type="ORF">SAMN04487966_10136</name>
</gene>
<keyword evidence="3" id="KW-1185">Reference proteome</keyword>
<feature type="transmembrane region" description="Helical" evidence="1">
    <location>
        <begin position="102"/>
        <end position="122"/>
    </location>
</feature>
<sequence length="258" mass="28323">MHGRLAAVDTSWLEGFQARPGSRIPVVLHPHDPGTVIAVGSHRPWQREPLVEVAAVGAGLFLAGSAAGVLTYHLVPETWERLSSRLRRGLVRMTPPDGICRLVAAAIPVLAVGICVLILWSARADHLRRAELVENSVPLRAQVLQTNVSRFKGQTYTEYLVDTPTGPRFLHFWDDPGLAVGDSASVVLDAQEPDGALFADPDLWETAAEAQPEELAPLLVVLMGAAGWLAWRILPRQDWVRIGRIGRRWDEPEQDIEG</sequence>
<dbReference type="Proteomes" id="UP000198881">
    <property type="component" value="Unassembled WGS sequence"/>
</dbReference>
<evidence type="ECO:0000256" key="1">
    <source>
        <dbReference type="SAM" id="Phobius"/>
    </source>
</evidence>
<name>A0A1I7MDK9_9MICC</name>
<feature type="transmembrane region" description="Helical" evidence="1">
    <location>
        <begin position="53"/>
        <end position="75"/>
    </location>
</feature>
<keyword evidence="1" id="KW-0472">Membrane</keyword>
<dbReference type="OrthoDB" id="159440at2"/>
<evidence type="ECO:0000313" key="2">
    <source>
        <dbReference type="EMBL" id="SFV20023.1"/>
    </source>
</evidence>
<keyword evidence="1" id="KW-1133">Transmembrane helix</keyword>
<evidence type="ECO:0008006" key="4">
    <source>
        <dbReference type="Google" id="ProtNLM"/>
    </source>
</evidence>
<reference evidence="2 3" key="1">
    <citation type="submission" date="2016-10" db="EMBL/GenBank/DDBJ databases">
        <authorList>
            <person name="de Groot N.N."/>
        </authorList>
    </citation>
    <scope>NUCLEOTIDE SEQUENCE [LARGE SCALE GENOMIC DNA]</scope>
    <source>
        <strain evidence="2 3">CGMCC 1.7054</strain>
    </source>
</reference>
<organism evidence="2 3">
    <name type="scientific">Micrococcus terreus</name>
    <dbReference type="NCBI Taxonomy" id="574650"/>
    <lineage>
        <taxon>Bacteria</taxon>
        <taxon>Bacillati</taxon>
        <taxon>Actinomycetota</taxon>
        <taxon>Actinomycetes</taxon>
        <taxon>Micrococcales</taxon>
        <taxon>Micrococcaceae</taxon>
        <taxon>Micrococcus</taxon>
    </lineage>
</organism>
<accession>A0A1I7MDK9</accession>
<dbReference type="EMBL" id="FPCG01000001">
    <property type="protein sequence ID" value="SFV20023.1"/>
    <property type="molecule type" value="Genomic_DNA"/>
</dbReference>
<dbReference type="AlphaFoldDB" id="A0A1I7MDK9"/>
<evidence type="ECO:0000313" key="3">
    <source>
        <dbReference type="Proteomes" id="UP000198881"/>
    </source>
</evidence>
<proteinExistence type="predicted"/>
<keyword evidence="1" id="KW-0812">Transmembrane</keyword>
<dbReference type="RefSeq" id="WP_091692666.1">
    <property type="nucleotide sequence ID" value="NZ_FPCG01000001.1"/>
</dbReference>